<evidence type="ECO:0000259" key="2">
    <source>
        <dbReference type="Pfam" id="PF22766"/>
    </source>
</evidence>
<feature type="region of interest" description="Disordered" evidence="1">
    <location>
        <begin position="430"/>
        <end position="450"/>
    </location>
</feature>
<dbReference type="PANTHER" id="PTHR12205:SF0">
    <property type="entry name" value="CENTROMERE_KINETOCHORE PROTEIN ZW10 HOMOLOG"/>
    <property type="match status" value="1"/>
</dbReference>
<dbReference type="GO" id="GO:0007094">
    <property type="term" value="P:mitotic spindle assembly checkpoint signaling"/>
    <property type="evidence" value="ECO:0007669"/>
    <property type="project" value="TreeGrafter"/>
</dbReference>
<dbReference type="RefSeq" id="XP_001831333.1">
    <property type="nucleotide sequence ID" value="XM_001831281.1"/>
</dbReference>
<sequence length="977" mass="108348">MAFEIPQHLPRKALPQDVSSKILNRIDQALVKDLDANLANSWVTELDESISATKTRIHDRIQEDLPKFQHQLETSKSVQTRTTALGKGIEDLNEKISSPSGLLPTTLHRLQVHATLQQQANDATIIADSLAHLLKCKQQYTSLLSLVKLGKLPEAVVASSELEKTCSTSPKALENAVVLKDLKHKLQTLKARVEEQLLDALSNILIIQPTRLAVRSEVSIPNSDATVTLEAILTSLSLHSLEDYLSTFRKHLTTYFVENVLQQPYSVGEGMTMTERALNLIPTSPNSESRRIRLENLAHIFDFINAHIFPRLPPSQSSLFLRSLAKPLTASILNLFLIPQLPSSFGLLPQFLELVKQAVEFEEEYIIKLLKVDARDRPLKEWANNLSGHYERQRRNIILDNCRSLLKEPMSASATFLAEVQQSVETSFPTAVNGDEAQTSPEEDSWGFDDDANAKMDLEQAEDSWGFDDDVPQENGAQVEDSWGLDDDAALQDSSVVDNGWGFDDDIEPETEATEEDVQQPNGTHEGSSSPSETPDLGEGEPDADDAWGLDQDPVPADESGEQASSDDPWDDPWGDPAPELEESAPAPVPAKAPKVAKRLEKLASKTKKKQMNGSALHHSPSPSPPPPPPPSLPPSSTQETVKQGKGRARTASAPKPAAIVTKVHPPVEQYRVTERTNRIVRTVEDAIAEGKQFAASNLFAKFATTSTPGTTLFQTATAVLDLYQAFYPVKLEAELQKIEGALQFSNDCLYLGEAVEKLEQEVSGQASLKERLEECKRHLGVLADSWLQDAVESECRRHVQLLSDGCEGFTYTMDQDRYDECESTINQVVRSIKDLARRIKPILSKTKYYQTLGRFVDTALSRTLQDIVALPDITEVESHRLSELCRIFNSVEGLFSEDPNQPSFVVAYVPSWLKFNYMSELLEASLADITYLFEEGALVDFEVDELVRLVRALFADTPLRTNTINKILAGQSQSSS</sequence>
<protein>
    <recommendedName>
        <fullName evidence="2">ZW10 C-terminal helical domain-containing protein</fullName>
    </recommendedName>
</protein>
<feature type="domain" description="ZW10 C-terminal helical" evidence="2">
    <location>
        <begin position="825"/>
        <end position="968"/>
    </location>
</feature>
<evidence type="ECO:0000313" key="3">
    <source>
        <dbReference type="EMBL" id="EAU90496.1"/>
    </source>
</evidence>
<evidence type="ECO:0000313" key="4">
    <source>
        <dbReference type="Proteomes" id="UP000001861"/>
    </source>
</evidence>
<reference evidence="3 4" key="1">
    <citation type="journal article" date="2010" name="Proc. Natl. Acad. Sci. U.S.A.">
        <title>Insights into evolution of multicellular fungi from the assembled chromosomes of the mushroom Coprinopsis cinerea (Coprinus cinereus).</title>
        <authorList>
            <person name="Stajich J.E."/>
            <person name="Wilke S.K."/>
            <person name="Ahren D."/>
            <person name="Au C.H."/>
            <person name="Birren B.W."/>
            <person name="Borodovsky M."/>
            <person name="Burns C."/>
            <person name="Canback B."/>
            <person name="Casselton L.A."/>
            <person name="Cheng C.K."/>
            <person name="Deng J."/>
            <person name="Dietrich F.S."/>
            <person name="Fargo D.C."/>
            <person name="Farman M.L."/>
            <person name="Gathman A.C."/>
            <person name="Goldberg J."/>
            <person name="Guigo R."/>
            <person name="Hoegger P.J."/>
            <person name="Hooker J.B."/>
            <person name="Huggins A."/>
            <person name="James T.Y."/>
            <person name="Kamada T."/>
            <person name="Kilaru S."/>
            <person name="Kodira C."/>
            <person name="Kues U."/>
            <person name="Kupfer D."/>
            <person name="Kwan H.S."/>
            <person name="Lomsadze A."/>
            <person name="Li W."/>
            <person name="Lilly W.W."/>
            <person name="Ma L.J."/>
            <person name="Mackey A.J."/>
            <person name="Manning G."/>
            <person name="Martin F."/>
            <person name="Muraguchi H."/>
            <person name="Natvig D.O."/>
            <person name="Palmerini H."/>
            <person name="Ramesh M.A."/>
            <person name="Rehmeyer C.J."/>
            <person name="Roe B.A."/>
            <person name="Shenoy N."/>
            <person name="Stanke M."/>
            <person name="Ter-Hovhannisyan V."/>
            <person name="Tunlid A."/>
            <person name="Velagapudi R."/>
            <person name="Vision T.J."/>
            <person name="Zeng Q."/>
            <person name="Zolan M.E."/>
            <person name="Pukkila P.J."/>
        </authorList>
    </citation>
    <scope>NUCLEOTIDE SEQUENCE [LARGE SCALE GENOMIC DNA]</scope>
    <source>
        <strain evidence="4">Okayama-7 / 130 / ATCC MYA-4618 / FGSC 9003</strain>
    </source>
</reference>
<dbReference type="GeneID" id="6007804"/>
<dbReference type="Gene3D" id="1.10.357.150">
    <property type="match status" value="1"/>
</dbReference>
<dbReference type="InterPro" id="IPR046362">
    <property type="entry name" value="Zw10/DSL1_C_sf"/>
</dbReference>
<dbReference type="EMBL" id="AACS02000007">
    <property type="protein sequence ID" value="EAU90496.1"/>
    <property type="molecule type" value="Genomic_DNA"/>
</dbReference>
<feature type="compositionally biased region" description="Acidic residues" evidence="1">
    <location>
        <begin position="568"/>
        <end position="583"/>
    </location>
</feature>
<feature type="compositionally biased region" description="Acidic residues" evidence="1">
    <location>
        <begin position="441"/>
        <end position="450"/>
    </location>
</feature>
<gene>
    <name evidence="3" type="ORF">CC1G_00880</name>
</gene>
<comment type="caution">
    <text evidence="3">The sequence shown here is derived from an EMBL/GenBank/DDBJ whole genome shotgun (WGS) entry which is preliminary data.</text>
</comment>
<dbReference type="VEuPathDB" id="FungiDB:CC1G_00880"/>
<dbReference type="GO" id="GO:0006888">
    <property type="term" value="P:endoplasmic reticulum to Golgi vesicle-mediated transport"/>
    <property type="evidence" value="ECO:0007669"/>
    <property type="project" value="TreeGrafter"/>
</dbReference>
<accession>A8N905</accession>
<dbReference type="KEGG" id="cci:CC1G_00880"/>
<feature type="compositionally biased region" description="Acidic residues" evidence="1">
    <location>
        <begin position="503"/>
        <end position="518"/>
    </location>
</feature>
<dbReference type="PANTHER" id="PTHR12205">
    <property type="entry name" value="CENTROMERE/KINETOCHORE PROTEIN ZW10"/>
    <property type="match status" value="1"/>
</dbReference>
<dbReference type="Proteomes" id="UP000001861">
    <property type="component" value="Unassembled WGS sequence"/>
</dbReference>
<feature type="compositionally biased region" description="Pro residues" evidence="1">
    <location>
        <begin position="622"/>
        <end position="634"/>
    </location>
</feature>
<dbReference type="STRING" id="240176.A8N905"/>
<dbReference type="OrthoDB" id="534815at2759"/>
<dbReference type="Pfam" id="PF22766">
    <property type="entry name" value="ZW10_C2"/>
    <property type="match status" value="1"/>
</dbReference>
<feature type="region of interest" description="Disordered" evidence="1">
    <location>
        <begin position="495"/>
        <end position="657"/>
    </location>
</feature>
<dbReference type="InParanoid" id="A8N905"/>
<feature type="compositionally biased region" description="Acidic residues" evidence="1">
    <location>
        <begin position="536"/>
        <end position="548"/>
    </location>
</feature>
<proteinExistence type="predicted"/>
<feature type="compositionally biased region" description="Polar residues" evidence="1">
    <location>
        <begin position="430"/>
        <end position="440"/>
    </location>
</feature>
<dbReference type="GO" id="GO:1990423">
    <property type="term" value="C:RZZ complex"/>
    <property type="evidence" value="ECO:0007669"/>
    <property type="project" value="TreeGrafter"/>
</dbReference>
<dbReference type="AlphaFoldDB" id="A8N905"/>
<dbReference type="InterPro" id="IPR055148">
    <property type="entry name" value="ZW10_C_2"/>
</dbReference>
<dbReference type="eggNOG" id="KOG2163">
    <property type="taxonomic scope" value="Eukaryota"/>
</dbReference>
<keyword evidence="4" id="KW-1185">Reference proteome</keyword>
<feature type="compositionally biased region" description="Polar residues" evidence="1">
    <location>
        <begin position="519"/>
        <end position="533"/>
    </location>
</feature>
<evidence type="ECO:0000256" key="1">
    <source>
        <dbReference type="SAM" id="MobiDB-lite"/>
    </source>
</evidence>
<feature type="compositionally biased region" description="Low complexity" evidence="1">
    <location>
        <begin position="584"/>
        <end position="594"/>
    </location>
</feature>
<dbReference type="OMA" id="REVQYSQ"/>
<name>A8N905_COPC7</name>
<dbReference type="GO" id="GO:0005737">
    <property type="term" value="C:cytoplasm"/>
    <property type="evidence" value="ECO:0007669"/>
    <property type="project" value="GOC"/>
</dbReference>
<organism evidence="3 4">
    <name type="scientific">Coprinopsis cinerea (strain Okayama-7 / 130 / ATCC MYA-4618 / FGSC 9003)</name>
    <name type="common">Inky cap fungus</name>
    <name type="synonym">Hormographiella aspergillata</name>
    <dbReference type="NCBI Taxonomy" id="240176"/>
    <lineage>
        <taxon>Eukaryota</taxon>
        <taxon>Fungi</taxon>
        <taxon>Dikarya</taxon>
        <taxon>Basidiomycota</taxon>
        <taxon>Agaricomycotina</taxon>
        <taxon>Agaricomycetes</taxon>
        <taxon>Agaricomycetidae</taxon>
        <taxon>Agaricales</taxon>
        <taxon>Agaricineae</taxon>
        <taxon>Psathyrellaceae</taxon>
        <taxon>Coprinopsis</taxon>
    </lineage>
</organism>